<dbReference type="InterPro" id="IPR012910">
    <property type="entry name" value="Plug_dom"/>
</dbReference>
<dbReference type="InterPro" id="IPR037066">
    <property type="entry name" value="Plug_dom_sf"/>
</dbReference>
<comment type="subcellular location">
    <subcellularLocation>
        <location evidence="1 7">Cell outer membrane</location>
        <topology evidence="1 7">Multi-pass membrane protein</topology>
    </subcellularLocation>
</comment>
<dbReference type="NCBIfam" id="TIGR04056">
    <property type="entry name" value="OMP_RagA_SusC"/>
    <property type="match status" value="1"/>
</dbReference>
<proteinExistence type="inferred from homology"/>
<sequence length="1044" mass="115961">MKTFIMLMVSILVSVQVHAQQIRGKVLNQDNQPIVGASIRNLSTTIATQTNQDGEFIIGGQLQQRLEASSIGYERKQVTVTQNDLTIILVETSSTLEEAVVIGYQTVTRKKATAAISSISGKELENLPAASFDMLLQGRLAGVNVQNFSGAPGASPTLSVRGTSALSTQYSGDDYYNVISSPLYVIDGVPQPTEQFVSPNTGTGTNYLAGLNPNDIESIDVLRDASAAAIYGSRAANGVVMITTKKGRSGEPRVIITGYSGMTQRPELREVTLGRIEREQKLDIIRRQVSINDQKNLPKLLTDSLNPAFNGHTDWQDLFYQSGKVNNANLSLSGGGNSTTYRFSGDYFNEEGIVKATGFQRYSGRLNLATKAIQERLTINPIVSYSYNARNRGNGNSVSPIALGAGNMPTSLLNLSQKRADFLLGQYEDNLDVNRNTNFNTNLNLSLVILPGLTFTSQSAYIVNESKRDYNRPSMLTSGAGNYSYSVAYGDSQLRISNILSYNKQFNKHSLSILLGQEAEKNKIDMVQASGSQGVSDQIQVVNGFLQNNIGAYSDLQRYSLLSYLTRVSYDFDSKYLFSGAFRADGSSRFGANNKWGYFPSASVGWIISEEDFLKDHEVLTLLKLRGSYGLTGALPTSNYLQYNLYDVNAGGFAGSNGSSSYNGQVVVMPNFVSGVAQKNLSWQKNRQWNAGLDIELLRGRFSMMIDVFNKENYEGLFDVELPLTTGYDYAKTNSVGIRNSGVDVQFSADVLSRESAVKWRSNFNISYVKNRIMNLPNAGRDLVMGGDRFDKSHILSVGSPINAFYLYNTLGVFSTMDDIPVNPNTGERYRNSNGTFNAGDFYFQDLDGDYFIDIFNSGINPDKIPMGDPNFKWVGGWNNVFSYKDFTLTFQFNYGFDRDVLNLFESDQFSNSTSGDPLNNFIFYSTPNLKNLNMWRNPGDQAEYAKYDLGTYRYYYTSAQSFFLESGSYVRWKNFIVSYNLPSNLLKSWKLSNLRVFGIMDNVLMWQQSKKLPDAEAVNPYGEYNGAGYPIPRKYTIGLELTL</sequence>
<keyword evidence="2 7" id="KW-0813">Transport</keyword>
<evidence type="ECO:0000259" key="9">
    <source>
        <dbReference type="Pfam" id="PF07715"/>
    </source>
</evidence>
<evidence type="ECO:0000256" key="7">
    <source>
        <dbReference type="PROSITE-ProRule" id="PRU01360"/>
    </source>
</evidence>
<keyword evidence="4 7" id="KW-0812">Transmembrane</keyword>
<accession>A0AAJ4X9K1</accession>
<dbReference type="SUPFAM" id="SSF56935">
    <property type="entry name" value="Porins"/>
    <property type="match status" value="1"/>
</dbReference>
<dbReference type="KEGG" id="smiz:4412673_00440"/>
<evidence type="ECO:0000256" key="3">
    <source>
        <dbReference type="ARBA" id="ARBA00022452"/>
    </source>
</evidence>
<evidence type="ECO:0000256" key="5">
    <source>
        <dbReference type="ARBA" id="ARBA00023136"/>
    </source>
</evidence>
<dbReference type="InterPro" id="IPR008969">
    <property type="entry name" value="CarboxyPept-like_regulatory"/>
</dbReference>
<dbReference type="GO" id="GO:0009279">
    <property type="term" value="C:cell outer membrane"/>
    <property type="evidence" value="ECO:0007669"/>
    <property type="project" value="UniProtKB-SubCell"/>
</dbReference>
<feature type="chain" id="PRO_5042510762" evidence="8">
    <location>
        <begin position="20"/>
        <end position="1044"/>
    </location>
</feature>
<keyword evidence="10" id="KW-0675">Receptor</keyword>
<evidence type="ECO:0000313" key="11">
    <source>
        <dbReference type="Proteomes" id="UP000215355"/>
    </source>
</evidence>
<feature type="domain" description="TonB-dependent receptor plug" evidence="9">
    <location>
        <begin position="110"/>
        <end position="239"/>
    </location>
</feature>
<evidence type="ECO:0000256" key="4">
    <source>
        <dbReference type="ARBA" id="ARBA00022692"/>
    </source>
</evidence>
<feature type="signal peptide" evidence="8">
    <location>
        <begin position="1"/>
        <end position="19"/>
    </location>
</feature>
<dbReference type="PROSITE" id="PS52016">
    <property type="entry name" value="TONB_DEPENDENT_REC_3"/>
    <property type="match status" value="1"/>
</dbReference>
<organism evidence="10 11">
    <name type="scientific">Sphingobacterium mizutaii</name>
    <dbReference type="NCBI Taxonomy" id="1010"/>
    <lineage>
        <taxon>Bacteria</taxon>
        <taxon>Pseudomonadati</taxon>
        <taxon>Bacteroidota</taxon>
        <taxon>Sphingobacteriia</taxon>
        <taxon>Sphingobacteriales</taxon>
        <taxon>Sphingobacteriaceae</taxon>
        <taxon>Sphingobacterium</taxon>
    </lineage>
</organism>
<gene>
    <name evidence="10" type="ORF">SAMEA4412673_00440</name>
</gene>
<comment type="similarity">
    <text evidence="7">Belongs to the TonB-dependent receptor family.</text>
</comment>
<keyword evidence="5 7" id="KW-0472">Membrane</keyword>
<keyword evidence="6 7" id="KW-0998">Cell outer membrane</keyword>
<dbReference type="NCBIfam" id="TIGR04057">
    <property type="entry name" value="SusC_RagA_signa"/>
    <property type="match status" value="1"/>
</dbReference>
<dbReference type="Gene3D" id="2.60.40.1120">
    <property type="entry name" value="Carboxypeptidase-like, regulatory domain"/>
    <property type="match status" value="1"/>
</dbReference>
<keyword evidence="8" id="KW-0732">Signal</keyword>
<dbReference type="Proteomes" id="UP000215355">
    <property type="component" value="Chromosome 1"/>
</dbReference>
<evidence type="ECO:0000256" key="1">
    <source>
        <dbReference type="ARBA" id="ARBA00004571"/>
    </source>
</evidence>
<dbReference type="Pfam" id="PF13715">
    <property type="entry name" value="CarbopepD_reg_2"/>
    <property type="match status" value="1"/>
</dbReference>
<dbReference type="AlphaFoldDB" id="A0AAJ4X9K1"/>
<protein>
    <submittedName>
        <fullName evidence="10">Outer membrane cobalamin receptor protein</fullName>
    </submittedName>
</protein>
<evidence type="ECO:0000256" key="2">
    <source>
        <dbReference type="ARBA" id="ARBA00022448"/>
    </source>
</evidence>
<name>A0AAJ4X9K1_9SPHI</name>
<reference evidence="10 11" key="1">
    <citation type="submission" date="2017-06" db="EMBL/GenBank/DDBJ databases">
        <authorList>
            <consortium name="Pathogen Informatics"/>
        </authorList>
    </citation>
    <scope>NUCLEOTIDE SEQUENCE [LARGE SCALE GENOMIC DNA]</scope>
    <source>
        <strain evidence="10 11">NCTC12149</strain>
    </source>
</reference>
<dbReference type="InterPro" id="IPR023996">
    <property type="entry name" value="TonB-dep_OMP_SusC/RagA"/>
</dbReference>
<keyword evidence="3 7" id="KW-1134">Transmembrane beta strand</keyword>
<dbReference type="InterPro" id="IPR023997">
    <property type="entry name" value="TonB-dep_OMP_SusC/RagA_CS"/>
</dbReference>
<evidence type="ECO:0000313" key="10">
    <source>
        <dbReference type="EMBL" id="SNV41172.1"/>
    </source>
</evidence>
<evidence type="ECO:0000256" key="6">
    <source>
        <dbReference type="ARBA" id="ARBA00023237"/>
    </source>
</evidence>
<dbReference type="Gene3D" id="2.170.130.10">
    <property type="entry name" value="TonB-dependent receptor, plug domain"/>
    <property type="match status" value="1"/>
</dbReference>
<dbReference type="InterPro" id="IPR039426">
    <property type="entry name" value="TonB-dep_rcpt-like"/>
</dbReference>
<evidence type="ECO:0000256" key="8">
    <source>
        <dbReference type="SAM" id="SignalP"/>
    </source>
</evidence>
<dbReference type="SUPFAM" id="SSF49464">
    <property type="entry name" value="Carboxypeptidase regulatory domain-like"/>
    <property type="match status" value="1"/>
</dbReference>
<dbReference type="Pfam" id="PF07715">
    <property type="entry name" value="Plug"/>
    <property type="match status" value="1"/>
</dbReference>
<dbReference type="InterPro" id="IPR036942">
    <property type="entry name" value="Beta-barrel_TonB_sf"/>
</dbReference>
<dbReference type="RefSeq" id="WP_093100672.1">
    <property type="nucleotide sequence ID" value="NZ_CP158798.1"/>
</dbReference>
<dbReference type="EMBL" id="LT906468">
    <property type="protein sequence ID" value="SNV41172.1"/>
    <property type="molecule type" value="Genomic_DNA"/>
</dbReference>
<dbReference type="Gene3D" id="2.40.170.20">
    <property type="entry name" value="TonB-dependent receptor, beta-barrel domain"/>
    <property type="match status" value="1"/>
</dbReference>